<organism evidence="2 3">
    <name type="scientific">Choiromyces venosus 120613-1</name>
    <dbReference type="NCBI Taxonomy" id="1336337"/>
    <lineage>
        <taxon>Eukaryota</taxon>
        <taxon>Fungi</taxon>
        <taxon>Dikarya</taxon>
        <taxon>Ascomycota</taxon>
        <taxon>Pezizomycotina</taxon>
        <taxon>Pezizomycetes</taxon>
        <taxon>Pezizales</taxon>
        <taxon>Tuberaceae</taxon>
        <taxon>Choiromyces</taxon>
    </lineage>
</organism>
<proteinExistence type="predicted"/>
<sequence length="128" mass="14507">MRIPPIQPPNQAQKSPHPPKPPFLPPSIKHSTISTHTNKPSINPSPSPRSPNHIDAARNHHSVNTLTITYPLRLTNKPLFITRREKKTTLSSQKNNGKKRELRWYYTNMTNSVSCSLCKSVPGTRQKL</sequence>
<accession>A0A3N4JIR2</accession>
<evidence type="ECO:0000313" key="2">
    <source>
        <dbReference type="EMBL" id="RPA96888.1"/>
    </source>
</evidence>
<dbReference type="AlphaFoldDB" id="A0A3N4JIR2"/>
<dbReference type="EMBL" id="ML120410">
    <property type="protein sequence ID" value="RPA96888.1"/>
    <property type="molecule type" value="Genomic_DNA"/>
</dbReference>
<dbReference type="Proteomes" id="UP000276215">
    <property type="component" value="Unassembled WGS sequence"/>
</dbReference>
<keyword evidence="3" id="KW-1185">Reference proteome</keyword>
<evidence type="ECO:0000256" key="1">
    <source>
        <dbReference type="SAM" id="MobiDB-lite"/>
    </source>
</evidence>
<feature type="region of interest" description="Disordered" evidence="1">
    <location>
        <begin position="1"/>
        <end position="62"/>
    </location>
</feature>
<gene>
    <name evidence="2" type="ORF">L873DRAFT_1190510</name>
</gene>
<feature type="compositionally biased region" description="Pro residues" evidence="1">
    <location>
        <begin position="16"/>
        <end position="25"/>
    </location>
</feature>
<name>A0A3N4JIR2_9PEZI</name>
<reference evidence="2 3" key="1">
    <citation type="journal article" date="2018" name="Nat. Ecol. Evol.">
        <title>Pezizomycetes genomes reveal the molecular basis of ectomycorrhizal truffle lifestyle.</title>
        <authorList>
            <person name="Murat C."/>
            <person name="Payen T."/>
            <person name="Noel B."/>
            <person name="Kuo A."/>
            <person name="Morin E."/>
            <person name="Chen J."/>
            <person name="Kohler A."/>
            <person name="Krizsan K."/>
            <person name="Balestrini R."/>
            <person name="Da Silva C."/>
            <person name="Montanini B."/>
            <person name="Hainaut M."/>
            <person name="Levati E."/>
            <person name="Barry K.W."/>
            <person name="Belfiori B."/>
            <person name="Cichocki N."/>
            <person name="Clum A."/>
            <person name="Dockter R.B."/>
            <person name="Fauchery L."/>
            <person name="Guy J."/>
            <person name="Iotti M."/>
            <person name="Le Tacon F."/>
            <person name="Lindquist E.A."/>
            <person name="Lipzen A."/>
            <person name="Malagnac F."/>
            <person name="Mello A."/>
            <person name="Molinier V."/>
            <person name="Miyauchi S."/>
            <person name="Poulain J."/>
            <person name="Riccioni C."/>
            <person name="Rubini A."/>
            <person name="Sitrit Y."/>
            <person name="Splivallo R."/>
            <person name="Traeger S."/>
            <person name="Wang M."/>
            <person name="Zifcakova L."/>
            <person name="Wipf D."/>
            <person name="Zambonelli A."/>
            <person name="Paolocci F."/>
            <person name="Nowrousian M."/>
            <person name="Ottonello S."/>
            <person name="Baldrian P."/>
            <person name="Spatafora J.W."/>
            <person name="Henrissat B."/>
            <person name="Nagy L.G."/>
            <person name="Aury J.M."/>
            <person name="Wincker P."/>
            <person name="Grigoriev I.V."/>
            <person name="Bonfante P."/>
            <person name="Martin F.M."/>
        </authorList>
    </citation>
    <scope>NUCLEOTIDE SEQUENCE [LARGE SCALE GENOMIC DNA]</scope>
    <source>
        <strain evidence="2 3">120613-1</strain>
    </source>
</reference>
<evidence type="ECO:0000313" key="3">
    <source>
        <dbReference type="Proteomes" id="UP000276215"/>
    </source>
</evidence>
<protein>
    <submittedName>
        <fullName evidence="2">Uncharacterized protein</fullName>
    </submittedName>
</protein>